<keyword evidence="6" id="KW-1015">Disulfide bond</keyword>
<dbReference type="KEGG" id="clup:CLUP02_15263"/>
<dbReference type="GO" id="GO:0005576">
    <property type="term" value="C:extracellular region"/>
    <property type="evidence" value="ECO:0007669"/>
    <property type="project" value="UniProtKB-SubCell"/>
</dbReference>
<reference evidence="13" key="1">
    <citation type="journal article" date="2021" name="Mol. Plant Microbe Interact.">
        <title>Complete Genome Sequence of the Plant-Pathogenic Fungus Colletotrichum lupini.</title>
        <authorList>
            <person name="Baroncelli R."/>
            <person name="Pensec F."/>
            <person name="Da Lio D."/>
            <person name="Boufleur T."/>
            <person name="Vicente I."/>
            <person name="Sarrocco S."/>
            <person name="Picot A."/>
            <person name="Baraldi E."/>
            <person name="Sukno S."/>
            <person name="Thon M."/>
            <person name="Le Floch G."/>
        </authorList>
    </citation>
    <scope>NUCLEOTIDE SEQUENCE</scope>
    <source>
        <strain evidence="13">IMI 504893</strain>
    </source>
</reference>
<sequence length="611" mass="63199">MDRWGYGPLLAADTTLPSCSSFAPSVSLVQHEVTVEQFHSLNKAEPSAYTKATKPPTTFQSFIRYLRFRLSSAGLLSAVHRNPSFSDLDVLSCTKNATSHLRIPNFQPIKMKFFTTALAMAAAANAHTLMSKLYINGESQGDATCIRMPKEGDTATSPVAGLTSDDMACGKDGQIAAAYTCAAPGNSKLTFEFRQWPDARAEGSIDPSHRGPCSVYVKKVDDMTTAAAGPNWFKIWDEGYDESTQQWCTDKLIANKGLLTVELPSGLPAGYYLVRTEILALHQAVSLHDPQYYVGCAQIHVSDGPSGALEIPSQYSVSIPGYIDGSEAGNNFNLYDNPQYPYPIPGPEPYSPVGTASASAKSTSFEGGVPSDCLIKNANWCGKAPEAYTTQTGCWAAVDACYAQGNVCFDSAPPTGAANCYVWNDNMCKGISAQCTAGNWQGPPTIEMTAKTVAAPGAIPAAVNLNLLGGSANTAAAAVASATPSKTAVAASSSAPAATPTAEYAAEDPIATSAPAATVAPVTSAAPVPASTSVAAPAAPSASAPASGALVPSTDGTCGGSTGFTCEGSTFGSCCSAAGKCGSKILQCRPSCGCQTKFGLCLEARSLTKSN</sequence>
<accession>A0A9Q8T7N3</accession>
<dbReference type="CDD" id="cd11618">
    <property type="entry name" value="ChtBD1_1"/>
    <property type="match status" value="1"/>
</dbReference>
<keyword evidence="5" id="KW-0136">Cellulose degradation</keyword>
<evidence type="ECO:0000256" key="6">
    <source>
        <dbReference type="ARBA" id="ARBA00023157"/>
    </source>
</evidence>
<evidence type="ECO:0000313" key="13">
    <source>
        <dbReference type="EMBL" id="UQC89732.1"/>
    </source>
</evidence>
<keyword evidence="7" id="KW-0119">Carbohydrate metabolism</keyword>
<gene>
    <name evidence="13" type="ORF">CLUP02_15263</name>
</gene>
<dbReference type="GO" id="GO:0030245">
    <property type="term" value="P:cellulose catabolic process"/>
    <property type="evidence" value="ECO:0007669"/>
    <property type="project" value="UniProtKB-KW"/>
</dbReference>
<dbReference type="InterPro" id="IPR049892">
    <property type="entry name" value="AA9"/>
</dbReference>
<evidence type="ECO:0000256" key="11">
    <source>
        <dbReference type="ARBA" id="ARBA00047174"/>
    </source>
</evidence>
<name>A0A9Q8T7N3_9PEZI</name>
<evidence type="ECO:0000256" key="2">
    <source>
        <dbReference type="ARBA" id="ARBA00004613"/>
    </source>
</evidence>
<evidence type="ECO:0000256" key="3">
    <source>
        <dbReference type="ARBA" id="ARBA00022525"/>
    </source>
</evidence>
<dbReference type="Proteomes" id="UP000830671">
    <property type="component" value="Chromosome 8"/>
</dbReference>
<dbReference type="CDD" id="cd21175">
    <property type="entry name" value="LPMO_AA9"/>
    <property type="match status" value="1"/>
</dbReference>
<dbReference type="PANTHER" id="PTHR33353:SF32">
    <property type="entry name" value="ENDO-BETA-1,4-GLUCANASE D"/>
    <property type="match status" value="1"/>
</dbReference>
<proteinExistence type="inferred from homology"/>
<keyword evidence="3" id="KW-0964">Secreted</keyword>
<organism evidence="13 14">
    <name type="scientific">Colletotrichum lupini</name>
    <dbReference type="NCBI Taxonomy" id="145971"/>
    <lineage>
        <taxon>Eukaryota</taxon>
        <taxon>Fungi</taxon>
        <taxon>Dikarya</taxon>
        <taxon>Ascomycota</taxon>
        <taxon>Pezizomycotina</taxon>
        <taxon>Sordariomycetes</taxon>
        <taxon>Hypocreomycetidae</taxon>
        <taxon>Glomerellales</taxon>
        <taxon>Glomerellaceae</taxon>
        <taxon>Colletotrichum</taxon>
        <taxon>Colletotrichum acutatum species complex</taxon>
    </lineage>
</organism>
<protein>
    <recommendedName>
        <fullName evidence="11">lytic cellulose monooxygenase (C4-dehydrogenating)</fullName>
        <ecNumber evidence="11">1.14.99.56</ecNumber>
    </recommendedName>
</protein>
<dbReference type="RefSeq" id="XP_049151333.1">
    <property type="nucleotide sequence ID" value="XM_049294187.1"/>
</dbReference>
<comment type="similarity">
    <text evidence="9">Belongs to the polysaccharide monooxygenase AA9 family.</text>
</comment>
<dbReference type="Pfam" id="PF03443">
    <property type="entry name" value="AA9"/>
    <property type="match status" value="1"/>
</dbReference>
<dbReference type="GeneID" id="73349197"/>
<evidence type="ECO:0000256" key="9">
    <source>
        <dbReference type="ARBA" id="ARBA00044502"/>
    </source>
</evidence>
<evidence type="ECO:0000256" key="1">
    <source>
        <dbReference type="ARBA" id="ARBA00001973"/>
    </source>
</evidence>
<evidence type="ECO:0000259" key="12">
    <source>
        <dbReference type="Pfam" id="PF03443"/>
    </source>
</evidence>
<evidence type="ECO:0000256" key="4">
    <source>
        <dbReference type="ARBA" id="ARBA00022729"/>
    </source>
</evidence>
<evidence type="ECO:0000256" key="8">
    <source>
        <dbReference type="ARBA" id="ARBA00023326"/>
    </source>
</evidence>
<evidence type="ECO:0000256" key="7">
    <source>
        <dbReference type="ARBA" id="ARBA00023277"/>
    </source>
</evidence>
<keyword evidence="14" id="KW-1185">Reference proteome</keyword>
<evidence type="ECO:0000313" key="14">
    <source>
        <dbReference type="Proteomes" id="UP000830671"/>
    </source>
</evidence>
<keyword evidence="4" id="KW-0732">Signal</keyword>
<comment type="cofactor">
    <cofactor evidence="1">
        <name>Cu(2+)</name>
        <dbReference type="ChEBI" id="CHEBI:29036"/>
    </cofactor>
</comment>
<keyword evidence="8" id="KW-0624">Polysaccharide degradation</keyword>
<dbReference type="EC" id="1.14.99.56" evidence="11"/>
<evidence type="ECO:0000256" key="10">
    <source>
        <dbReference type="ARBA" id="ARBA00045077"/>
    </source>
</evidence>
<dbReference type="EMBL" id="CP019480">
    <property type="protein sequence ID" value="UQC89732.1"/>
    <property type="molecule type" value="Genomic_DNA"/>
</dbReference>
<dbReference type="AlphaFoldDB" id="A0A9Q8T7N3"/>
<feature type="domain" description="Auxiliary Activity family 9 catalytic" evidence="12">
    <location>
        <begin position="127"/>
        <end position="339"/>
    </location>
</feature>
<comment type="subcellular location">
    <subcellularLocation>
        <location evidence="2">Secreted</location>
    </subcellularLocation>
</comment>
<evidence type="ECO:0000256" key="5">
    <source>
        <dbReference type="ARBA" id="ARBA00023001"/>
    </source>
</evidence>
<dbReference type="PANTHER" id="PTHR33353">
    <property type="entry name" value="PUTATIVE (AFU_ORTHOLOGUE AFUA_1G12560)-RELATED"/>
    <property type="match status" value="1"/>
</dbReference>
<dbReference type="InterPro" id="IPR005103">
    <property type="entry name" value="AA9_LPMO"/>
</dbReference>
<dbReference type="Gene3D" id="2.70.50.70">
    <property type="match status" value="1"/>
</dbReference>
<comment type="catalytic activity">
    <reaction evidence="10">
        <text>[(1-&gt;4)-beta-D-glucosyl]n+m + reduced acceptor + O2 = 4-dehydro-beta-D-glucosyl-[(1-&gt;4)-beta-D-glucosyl]n-1 + [(1-&gt;4)-beta-D-glucosyl]m + acceptor + H2O.</text>
        <dbReference type="EC" id="1.14.99.56"/>
    </reaction>
</comment>